<dbReference type="GO" id="GO:0003677">
    <property type="term" value="F:DNA binding"/>
    <property type="evidence" value="ECO:0007669"/>
    <property type="project" value="InterPro"/>
</dbReference>
<feature type="domain" description="Transposase IS4-like" evidence="3">
    <location>
        <begin position="92"/>
        <end position="323"/>
    </location>
</feature>
<evidence type="ECO:0000259" key="3">
    <source>
        <dbReference type="Pfam" id="PF01609"/>
    </source>
</evidence>
<proteinExistence type="predicted"/>
<dbReference type="PANTHER" id="PTHR35404:SF8">
    <property type="entry name" value="TRANSPOSASE OF TN10"/>
    <property type="match status" value="1"/>
</dbReference>
<feature type="region of interest" description="Disordered" evidence="1">
    <location>
        <begin position="236"/>
        <end position="262"/>
    </location>
</feature>
<name>A0A5V3YGM8_SALER</name>
<dbReference type="SUPFAM" id="SSF53098">
    <property type="entry name" value="Ribonuclease H-like"/>
    <property type="match status" value="1"/>
</dbReference>
<dbReference type="InterPro" id="IPR002559">
    <property type="entry name" value="Transposase_11"/>
</dbReference>
<dbReference type="EMBL" id="AAHBYH010000014">
    <property type="protein sequence ID" value="EBU3912886.1"/>
    <property type="molecule type" value="Genomic_DNA"/>
</dbReference>
<evidence type="ECO:0000313" key="4">
    <source>
        <dbReference type="EMBL" id="EBU3912886.1"/>
    </source>
</evidence>
<keyword evidence="2" id="KW-0812">Transmembrane</keyword>
<keyword evidence="2" id="KW-1133">Transmembrane helix</keyword>
<sequence>MPARKVCQNFFKDALSSFHQYRQNALTDATAAITSGAALTLSSIGRFLPGSGQVKNKIKRIDRLLGNTALQQEVPLIYRSIISMLTKHLSLCVIAVDWSSYPTKDFHILRASLICDGRSIPLLSQVVPCVMQQNSDIQNEFLDVLSGSINPASRVIIITDAGFHNAWFKHIKSLGWEFIGRIRGKTLLQLDEQGAEWLNPRQLQASSTPKYLGPGSLSRKLYARCEGHFYLQKNSPKYRKDKRSRGRQAPPPKMAQDNRSSAKEPWLIFSNINDITPRSIMKLYSRRMQIEQNFRDEKSERYGLGLRGCYSRTAGRILILSLLATLGSIVLWLVGYHAENKGLHLRYQANSIKSRRILSHLILAKNILRQTPMILRRINLNSILRKLAHAYQDMVMVY</sequence>
<evidence type="ECO:0000256" key="2">
    <source>
        <dbReference type="SAM" id="Phobius"/>
    </source>
</evidence>
<gene>
    <name evidence="4" type="ORF">CWK15_15860</name>
</gene>
<reference evidence="4" key="1">
    <citation type="submission" date="2018-07" db="EMBL/GenBank/DDBJ databases">
        <authorList>
            <consortium name="PulseNet: The National Subtyping Network for Foodborne Disease Surveillance"/>
            <person name="Tarr C.L."/>
            <person name="Trees E."/>
            <person name="Katz L.S."/>
            <person name="Carleton-Romer H.A."/>
            <person name="Stroika S."/>
            <person name="Kucerova Z."/>
            <person name="Roache K.F."/>
            <person name="Sabol A.L."/>
            <person name="Besser J."/>
            <person name="Gerner-Smidt P."/>
        </authorList>
    </citation>
    <scope>NUCLEOTIDE SEQUENCE</scope>
    <source>
        <strain evidence="4">PNUSAS029138</strain>
    </source>
</reference>
<dbReference type="InterPro" id="IPR047658">
    <property type="entry name" value="IS4-like_transpos"/>
</dbReference>
<feature type="compositionally biased region" description="Basic residues" evidence="1">
    <location>
        <begin position="236"/>
        <end position="246"/>
    </location>
</feature>
<keyword evidence="2" id="KW-0472">Membrane</keyword>
<dbReference type="GO" id="GO:0006313">
    <property type="term" value="P:DNA transposition"/>
    <property type="evidence" value="ECO:0007669"/>
    <property type="project" value="InterPro"/>
</dbReference>
<dbReference type="GO" id="GO:0004803">
    <property type="term" value="F:transposase activity"/>
    <property type="evidence" value="ECO:0007669"/>
    <property type="project" value="InterPro"/>
</dbReference>
<feature type="transmembrane region" description="Helical" evidence="2">
    <location>
        <begin position="317"/>
        <end position="336"/>
    </location>
</feature>
<dbReference type="AlphaFoldDB" id="A0A5V3YGM8"/>
<protein>
    <submittedName>
        <fullName evidence="4">IS4 family transposase</fullName>
    </submittedName>
</protein>
<dbReference type="NCBIfam" id="NF033591">
    <property type="entry name" value="transpos_IS4_2"/>
    <property type="match status" value="1"/>
</dbReference>
<accession>A0A5V3YGM8</accession>
<dbReference type="InterPro" id="IPR012337">
    <property type="entry name" value="RNaseH-like_sf"/>
</dbReference>
<dbReference type="Pfam" id="PF01609">
    <property type="entry name" value="DDE_Tnp_1"/>
    <property type="match status" value="1"/>
</dbReference>
<organism evidence="4">
    <name type="scientific">Salmonella enterica</name>
    <name type="common">Salmonella choleraesuis</name>
    <dbReference type="NCBI Taxonomy" id="28901"/>
    <lineage>
        <taxon>Bacteria</taxon>
        <taxon>Pseudomonadati</taxon>
        <taxon>Pseudomonadota</taxon>
        <taxon>Gammaproteobacteria</taxon>
        <taxon>Enterobacterales</taxon>
        <taxon>Enterobacteriaceae</taxon>
        <taxon>Salmonella</taxon>
    </lineage>
</organism>
<evidence type="ECO:0000256" key="1">
    <source>
        <dbReference type="SAM" id="MobiDB-lite"/>
    </source>
</evidence>
<comment type="caution">
    <text evidence="4">The sequence shown here is derived from an EMBL/GenBank/DDBJ whole genome shotgun (WGS) entry which is preliminary data.</text>
</comment>
<dbReference type="PANTHER" id="PTHR35404">
    <property type="entry name" value="TRANSPOSASE OF TN10"/>
    <property type="match status" value="1"/>
</dbReference>